<accession>A0ABS8X8P0</accession>
<keyword evidence="3" id="KW-1185">Reference proteome</keyword>
<evidence type="ECO:0000313" key="2">
    <source>
        <dbReference type="EMBL" id="MCE4535823.1"/>
    </source>
</evidence>
<dbReference type="Proteomes" id="UP001201463">
    <property type="component" value="Unassembled WGS sequence"/>
</dbReference>
<feature type="signal peptide" evidence="1">
    <location>
        <begin position="1"/>
        <end position="22"/>
    </location>
</feature>
<protein>
    <recommendedName>
        <fullName evidence="4">Cytochrome c domain-containing protein</fullName>
    </recommendedName>
</protein>
<proteinExistence type="predicted"/>
<name>A0ABS8X8P0_9BURK</name>
<evidence type="ECO:0000256" key="1">
    <source>
        <dbReference type="SAM" id="SignalP"/>
    </source>
</evidence>
<reference evidence="2 3" key="1">
    <citation type="submission" date="2021-12" db="EMBL/GenBank/DDBJ databases">
        <title>Genome seq of p7.</title>
        <authorList>
            <person name="Seo T."/>
        </authorList>
    </citation>
    <scope>NUCLEOTIDE SEQUENCE [LARGE SCALE GENOMIC DNA]</scope>
    <source>
        <strain evidence="2 3">P7</strain>
    </source>
</reference>
<evidence type="ECO:0000313" key="3">
    <source>
        <dbReference type="Proteomes" id="UP001201463"/>
    </source>
</evidence>
<dbReference type="RefSeq" id="WP_233388554.1">
    <property type="nucleotide sequence ID" value="NZ_JAJTWT010000001.1"/>
</dbReference>
<keyword evidence="1" id="KW-0732">Signal</keyword>
<gene>
    <name evidence="2" type="ORF">LXT12_00935</name>
</gene>
<comment type="caution">
    <text evidence="2">The sequence shown here is derived from an EMBL/GenBank/DDBJ whole genome shotgun (WGS) entry which is preliminary data.</text>
</comment>
<dbReference type="EMBL" id="JAJTWT010000001">
    <property type="protein sequence ID" value="MCE4535823.1"/>
    <property type="molecule type" value="Genomic_DNA"/>
</dbReference>
<evidence type="ECO:0008006" key="4">
    <source>
        <dbReference type="Google" id="ProtNLM"/>
    </source>
</evidence>
<organism evidence="2 3">
    <name type="scientific">Pelomonas caseinilytica</name>
    <dbReference type="NCBI Taxonomy" id="2906763"/>
    <lineage>
        <taxon>Bacteria</taxon>
        <taxon>Pseudomonadati</taxon>
        <taxon>Pseudomonadota</taxon>
        <taxon>Betaproteobacteria</taxon>
        <taxon>Burkholderiales</taxon>
        <taxon>Sphaerotilaceae</taxon>
        <taxon>Roseateles</taxon>
    </lineage>
</organism>
<feature type="chain" id="PRO_5045365640" description="Cytochrome c domain-containing protein" evidence="1">
    <location>
        <begin position="23"/>
        <end position="361"/>
    </location>
</feature>
<sequence length="361" mass="39245">MKAARLFLGLALALLMAGAARAEPYLAIRAGLKCVACHVNPTGGGLRNAVGNSFAQSVIPANALPDALQGWTGSLLDDRLRLGGDFRTATTRTSVSGRPTTSVGGTEQTRLYADVQLVKDYLGAYLDQQVAPGKSERQEAYVRLSTPGLGWYAKAGQFYLPFGWRLQDSLAFVRQLSGVSMTVPDKGLELGHESDEWSIQLVRSNGPGNKGTTTGHQTTAQAIWMQPWGRVGAAAAQVKSTAGDRQAYGLFAGTTTGPVTWLGEIDLVSDAGYPEGKRRQFATLLEANWLVRQGHNLKLTGEYLDPDRHVAHDNKVRYSLVYEYTPIAFAQLRAGYRKFGGIPQNAVDNRRQTFVELHAMF</sequence>